<protein>
    <recommendedName>
        <fullName evidence="3">Carboxylic ester hydrolase</fullName>
        <ecNumber evidence="3">3.1.1.-</ecNumber>
    </recommendedName>
</protein>
<dbReference type="EMBL" id="LCUC01000123">
    <property type="protein sequence ID" value="KKY36416.1"/>
    <property type="molecule type" value="Genomic_DNA"/>
</dbReference>
<dbReference type="STRING" id="1214573.A0A0G2FQY2"/>
<dbReference type="InterPro" id="IPR019826">
    <property type="entry name" value="Carboxylesterase_B_AS"/>
</dbReference>
<keyword evidence="2 3" id="KW-0378">Hydrolase</keyword>
<dbReference type="Pfam" id="PF00135">
    <property type="entry name" value="COesterase"/>
    <property type="match status" value="1"/>
</dbReference>
<dbReference type="PROSITE" id="PS00122">
    <property type="entry name" value="CARBOXYLESTERASE_B_1"/>
    <property type="match status" value="1"/>
</dbReference>
<evidence type="ECO:0000313" key="5">
    <source>
        <dbReference type="EMBL" id="KKY36416.1"/>
    </source>
</evidence>
<keyword evidence="6" id="KW-1185">Reference proteome</keyword>
<dbReference type="Gene3D" id="3.40.50.1820">
    <property type="entry name" value="alpha/beta hydrolase"/>
    <property type="match status" value="1"/>
</dbReference>
<evidence type="ECO:0000259" key="4">
    <source>
        <dbReference type="Pfam" id="PF00135"/>
    </source>
</evidence>
<evidence type="ECO:0000256" key="3">
    <source>
        <dbReference type="RuleBase" id="RU361235"/>
    </source>
</evidence>
<gene>
    <name evidence="5" type="ORF">UCDDA912_g03586</name>
</gene>
<evidence type="ECO:0000256" key="2">
    <source>
        <dbReference type="ARBA" id="ARBA00022801"/>
    </source>
</evidence>
<evidence type="ECO:0000313" key="6">
    <source>
        <dbReference type="Proteomes" id="UP000034680"/>
    </source>
</evidence>
<reference evidence="5 6" key="2">
    <citation type="submission" date="2015-05" db="EMBL/GenBank/DDBJ databases">
        <authorList>
            <person name="Morales-Cruz A."/>
            <person name="Amrine K.C."/>
            <person name="Cantu D."/>
        </authorList>
    </citation>
    <scope>NUCLEOTIDE SEQUENCE [LARGE SCALE GENOMIC DNA]</scope>
    <source>
        <strain evidence="5">DA912</strain>
    </source>
</reference>
<name>A0A0G2FQY2_9PEZI</name>
<dbReference type="OrthoDB" id="408631at2759"/>
<dbReference type="InterPro" id="IPR002018">
    <property type="entry name" value="CarbesteraseB"/>
</dbReference>
<evidence type="ECO:0000256" key="1">
    <source>
        <dbReference type="ARBA" id="ARBA00005964"/>
    </source>
</evidence>
<accession>A0A0G2FQY2</accession>
<comment type="caution">
    <text evidence="5">The sequence shown here is derived from an EMBL/GenBank/DDBJ whole genome shotgun (WGS) entry which is preliminary data.</text>
</comment>
<sequence length="476" mass="50179">MAEDCLFAAVYAPANATDQSMLPILMFISGGGFTSNSNGNFNGTGLVEASGGNMIVIRANYRVGILGFIGGTLVEADTKGAVANNGLNDMIAAARWMQQHATKFGGNPNHIVVSGASSGGNAIDVLLAANNGTGFPDLFAGAIAESPGWGSEGFSADRDQALNNNLNSTGCLNATDPIDCMRMMPIAEFQNKTTKDGWGPTVEGKLIAAPHYQMFEQGRFQNIPVIYGYASDEATPSFISNQTVNTTEEVGADILNAVGKSMTDAELAAVMAAYPESLNNVSVFGRDVSTRNASLREGSGAQWQRDAAIKTELKEHCVAAFLSDMYSSVGQTQNYAYRYNILDETAGGNADKGLYSPHVSELYSVWGKNNTDGGDPGCIKLDSADPLSCATGAEIAQAYWISFVRSLNPNTFRLAGTPEWTAWTVTDPNRIVLDNTAASMEKMGAAAGEVPIGEPLMNQRLKSLAAVLIGGLIIAA</sequence>
<dbReference type="InterPro" id="IPR029058">
    <property type="entry name" value="AB_hydrolase_fold"/>
</dbReference>
<proteinExistence type="inferred from homology"/>
<comment type="similarity">
    <text evidence="1 3">Belongs to the type-B carboxylesterase/lipase family.</text>
</comment>
<reference evidence="5 6" key="1">
    <citation type="submission" date="2015-05" db="EMBL/GenBank/DDBJ databases">
        <title>Distinctive expansion of gene families associated with plant cell wall degradation and secondary metabolism in the genomes of grapevine trunk pathogens.</title>
        <authorList>
            <person name="Lawrence D.P."/>
            <person name="Travadon R."/>
            <person name="Rolshausen P.E."/>
            <person name="Baumgartner K."/>
        </authorList>
    </citation>
    <scope>NUCLEOTIDE SEQUENCE [LARGE SCALE GENOMIC DNA]</scope>
    <source>
        <strain evidence="5">DA912</strain>
    </source>
</reference>
<dbReference type="SUPFAM" id="SSF53474">
    <property type="entry name" value="alpha/beta-Hydrolases"/>
    <property type="match status" value="1"/>
</dbReference>
<dbReference type="Proteomes" id="UP000034680">
    <property type="component" value="Unassembled WGS sequence"/>
</dbReference>
<dbReference type="InterPro" id="IPR050309">
    <property type="entry name" value="Type-B_Carboxylest/Lipase"/>
</dbReference>
<feature type="domain" description="Carboxylesterase type B" evidence="4">
    <location>
        <begin position="2"/>
        <end position="438"/>
    </location>
</feature>
<dbReference type="AlphaFoldDB" id="A0A0G2FQY2"/>
<dbReference type="PANTHER" id="PTHR11559">
    <property type="entry name" value="CARBOXYLESTERASE"/>
    <property type="match status" value="1"/>
</dbReference>
<dbReference type="GO" id="GO:0016787">
    <property type="term" value="F:hydrolase activity"/>
    <property type="evidence" value="ECO:0007669"/>
    <property type="project" value="UniProtKB-KW"/>
</dbReference>
<organism evidence="5 6">
    <name type="scientific">Diaporthe ampelina</name>
    <dbReference type="NCBI Taxonomy" id="1214573"/>
    <lineage>
        <taxon>Eukaryota</taxon>
        <taxon>Fungi</taxon>
        <taxon>Dikarya</taxon>
        <taxon>Ascomycota</taxon>
        <taxon>Pezizomycotina</taxon>
        <taxon>Sordariomycetes</taxon>
        <taxon>Sordariomycetidae</taxon>
        <taxon>Diaporthales</taxon>
        <taxon>Diaporthaceae</taxon>
        <taxon>Diaporthe</taxon>
    </lineage>
</organism>
<dbReference type="EC" id="3.1.1.-" evidence="3"/>